<dbReference type="AlphaFoldDB" id="A0AAD5LLN0"/>
<proteinExistence type="predicted"/>
<dbReference type="PROSITE" id="PS00498">
    <property type="entry name" value="TYROSINASE_2"/>
    <property type="match status" value="1"/>
</dbReference>
<keyword evidence="6" id="KW-1185">Reference proteome</keyword>
<protein>
    <recommendedName>
        <fullName evidence="4">Tyrosinase copper-binding domain-containing protein</fullName>
    </recommendedName>
</protein>
<feature type="compositionally biased region" description="Pro residues" evidence="3">
    <location>
        <begin position="119"/>
        <end position="138"/>
    </location>
</feature>
<dbReference type="InterPro" id="IPR008922">
    <property type="entry name" value="Di-copper_centre_dom_sf"/>
</dbReference>
<feature type="compositionally biased region" description="Pro residues" evidence="3">
    <location>
        <begin position="39"/>
        <end position="50"/>
    </location>
</feature>
<feature type="compositionally biased region" description="Pro residues" evidence="3">
    <location>
        <begin position="79"/>
        <end position="90"/>
    </location>
</feature>
<dbReference type="Proteomes" id="UP001209570">
    <property type="component" value="Unassembled WGS sequence"/>
</dbReference>
<dbReference type="Pfam" id="PF00264">
    <property type="entry name" value="Tyrosinase"/>
    <property type="match status" value="1"/>
</dbReference>
<feature type="domain" description="Tyrosinase copper-binding" evidence="4">
    <location>
        <begin position="355"/>
        <end position="366"/>
    </location>
</feature>
<feature type="compositionally biased region" description="Pro residues" evidence="3">
    <location>
        <begin position="59"/>
        <end position="70"/>
    </location>
</feature>
<dbReference type="PANTHER" id="PTHR11474:SF126">
    <property type="entry name" value="TYROSINASE-LIKE PROTEIN TYR-1-RELATED"/>
    <property type="match status" value="1"/>
</dbReference>
<gene>
    <name evidence="5" type="ORF">P43SY_007376</name>
</gene>
<dbReference type="EMBL" id="JAKCXM010000094">
    <property type="protein sequence ID" value="KAJ0402834.1"/>
    <property type="molecule type" value="Genomic_DNA"/>
</dbReference>
<dbReference type="InterPro" id="IPR050316">
    <property type="entry name" value="Tyrosinase/Hemocyanin"/>
</dbReference>
<dbReference type="GO" id="GO:0016491">
    <property type="term" value="F:oxidoreductase activity"/>
    <property type="evidence" value="ECO:0007669"/>
    <property type="project" value="InterPro"/>
</dbReference>
<keyword evidence="2" id="KW-0186">Copper</keyword>
<dbReference type="InterPro" id="IPR002227">
    <property type="entry name" value="Tyrosinase_Cu-bd"/>
</dbReference>
<evidence type="ECO:0000256" key="3">
    <source>
        <dbReference type="SAM" id="MobiDB-lite"/>
    </source>
</evidence>
<comment type="caution">
    <text evidence="5">The sequence shown here is derived from an EMBL/GenBank/DDBJ whole genome shotgun (WGS) entry which is preliminary data.</text>
</comment>
<feature type="region of interest" description="Disordered" evidence="3">
    <location>
        <begin position="1"/>
        <end position="140"/>
    </location>
</feature>
<dbReference type="PANTHER" id="PTHR11474">
    <property type="entry name" value="TYROSINASE FAMILY MEMBER"/>
    <property type="match status" value="1"/>
</dbReference>
<evidence type="ECO:0000259" key="4">
    <source>
        <dbReference type="PROSITE" id="PS00498"/>
    </source>
</evidence>
<sequence length="594" mass="64992">MRDHYTSTVDAGANNGRARYARAHDASADDAGANNEPATPEPTTPVPTTPEPTTVEPATPEPTTPVPTTPEPTTVEPATPEPTTPVPTTPEPTTVEPATPEPTTPVPTTPEPTTVEPATPEPTTPVPTTPAPTTPAPCGPRVRRSWTLLSAADKQLYRDAINASISLGYHALFTEVHSELSSGNEGHRTCGMIYWHRRFILAYENMLRSLEPRFACITIPYWDYFADFAKRLAGQCTTFEGCSTFLTEFGGSVGPSATVSINGISTTGNCVSAGPLSNFCQSSTLTGTSSCSQCLPRGNWLSTAFPSGFGYASLARVLSGSYGYAWFSQNIHYGIHNSIHNAAGSTMATLATSADPIFYNHHSTIDLVHQIFYDCQVGRPMTEAEKKSSPYAFQQCSLSSADVCPTVLSNMTQDWQAGSSLKMKAENHPLLAPFFSPLPSQYWFWVSNTDLGSHSYTYESDTLMTVLQASGLSCPKNRIRRNLKSFFTVSRSTDLRTQAVIRTFNLFQDLFNDALSAVRSKDPALEQVELAECSYYLNQFGSVDDYSDAFRRNFGLPANAHTTCYQRIIELRTGAKRILISNWMDKFRSYLRGL</sequence>
<evidence type="ECO:0000256" key="1">
    <source>
        <dbReference type="ARBA" id="ARBA00022723"/>
    </source>
</evidence>
<keyword evidence="1" id="KW-0479">Metal-binding</keyword>
<evidence type="ECO:0000313" key="6">
    <source>
        <dbReference type="Proteomes" id="UP001209570"/>
    </source>
</evidence>
<evidence type="ECO:0000256" key="2">
    <source>
        <dbReference type="ARBA" id="ARBA00023008"/>
    </source>
</evidence>
<reference evidence="5" key="1">
    <citation type="submission" date="2021-12" db="EMBL/GenBank/DDBJ databases">
        <title>Prjna785345.</title>
        <authorList>
            <person name="Rujirawat T."/>
            <person name="Krajaejun T."/>
        </authorList>
    </citation>
    <scope>NUCLEOTIDE SEQUENCE</scope>
    <source>
        <strain evidence="5">Pi057C3</strain>
    </source>
</reference>
<dbReference type="PRINTS" id="PR00092">
    <property type="entry name" value="TYROSINASE"/>
</dbReference>
<evidence type="ECO:0000313" key="5">
    <source>
        <dbReference type="EMBL" id="KAJ0402834.1"/>
    </source>
</evidence>
<feature type="compositionally biased region" description="Pro residues" evidence="3">
    <location>
        <begin position="99"/>
        <end position="110"/>
    </location>
</feature>
<dbReference type="SUPFAM" id="SSF48056">
    <property type="entry name" value="Di-copper centre-containing domain"/>
    <property type="match status" value="1"/>
</dbReference>
<dbReference type="GO" id="GO:0046872">
    <property type="term" value="F:metal ion binding"/>
    <property type="evidence" value="ECO:0007669"/>
    <property type="project" value="UniProtKB-KW"/>
</dbReference>
<accession>A0AAD5LLN0</accession>
<name>A0AAD5LLN0_PYTIN</name>
<dbReference type="Gene3D" id="1.10.1280.10">
    <property type="entry name" value="Di-copper center containing domain from catechol oxidase"/>
    <property type="match status" value="1"/>
</dbReference>
<organism evidence="5 6">
    <name type="scientific">Pythium insidiosum</name>
    <name type="common">Pythiosis disease agent</name>
    <dbReference type="NCBI Taxonomy" id="114742"/>
    <lineage>
        <taxon>Eukaryota</taxon>
        <taxon>Sar</taxon>
        <taxon>Stramenopiles</taxon>
        <taxon>Oomycota</taxon>
        <taxon>Peronosporomycetes</taxon>
        <taxon>Pythiales</taxon>
        <taxon>Pythiaceae</taxon>
        <taxon>Pythium</taxon>
    </lineage>
</organism>